<reference evidence="1 2" key="2">
    <citation type="submission" date="2018-11" db="EMBL/GenBank/DDBJ databases">
        <authorList>
            <consortium name="Pathogen Informatics"/>
        </authorList>
    </citation>
    <scope>NUCLEOTIDE SEQUENCE [LARGE SCALE GENOMIC DNA]</scope>
</reference>
<name>A0A183U0G1_TOXCA</name>
<evidence type="ECO:0000313" key="2">
    <source>
        <dbReference type="Proteomes" id="UP000050794"/>
    </source>
</evidence>
<evidence type="ECO:0000313" key="3">
    <source>
        <dbReference type="WBParaSite" id="TCNE_0000198101-mRNA-1"/>
    </source>
</evidence>
<organism evidence="2 3">
    <name type="scientific">Toxocara canis</name>
    <name type="common">Canine roundworm</name>
    <dbReference type="NCBI Taxonomy" id="6265"/>
    <lineage>
        <taxon>Eukaryota</taxon>
        <taxon>Metazoa</taxon>
        <taxon>Ecdysozoa</taxon>
        <taxon>Nematoda</taxon>
        <taxon>Chromadorea</taxon>
        <taxon>Rhabditida</taxon>
        <taxon>Spirurina</taxon>
        <taxon>Ascaridomorpha</taxon>
        <taxon>Ascaridoidea</taxon>
        <taxon>Toxocaridae</taxon>
        <taxon>Toxocara</taxon>
    </lineage>
</organism>
<proteinExistence type="predicted"/>
<accession>A0A183U0G1</accession>
<protein>
    <submittedName>
        <fullName evidence="1 3">Uncharacterized protein</fullName>
    </submittedName>
</protein>
<dbReference type="EMBL" id="UYWY01001761">
    <property type="protein sequence ID" value="VDM27197.1"/>
    <property type="molecule type" value="Genomic_DNA"/>
</dbReference>
<dbReference type="WBParaSite" id="TCNE_0000198101-mRNA-1">
    <property type="protein sequence ID" value="TCNE_0000198101-mRNA-1"/>
    <property type="gene ID" value="TCNE_0000198101"/>
</dbReference>
<dbReference type="AlphaFoldDB" id="A0A183U0G1"/>
<keyword evidence="2" id="KW-1185">Reference proteome</keyword>
<gene>
    <name evidence="1" type="ORF">TCNE_LOCUS1981</name>
</gene>
<reference evidence="3" key="1">
    <citation type="submission" date="2016-06" db="UniProtKB">
        <authorList>
            <consortium name="WormBaseParasite"/>
        </authorList>
    </citation>
    <scope>IDENTIFICATION</scope>
</reference>
<evidence type="ECO:0000313" key="1">
    <source>
        <dbReference type="EMBL" id="VDM27197.1"/>
    </source>
</evidence>
<dbReference type="Proteomes" id="UP000050794">
    <property type="component" value="Unassembled WGS sequence"/>
</dbReference>
<sequence length="67" mass="7682">MYIVSGNFHNPYVTSFREEETEQSNTYTENVTFERKQFTETCATKKAETEIRGPTRYTSAECGTAEA</sequence>